<sequence length="234" mass="25015">MAGLVSRSQTQPPKEEDLQDLYNAVLAGFSEETPTDLHNPYSPAEDTPQSSIPTKRFGGDAASDVLPSYPVNQQSRSFPAEKADSITSPSSSQGRPASSRPLPQTPPVSGPSQFKTPQTPVVAFPEAQPYKPVPKIIPPPPPPPLPPHLNRHDDSGVTSNGMQFEPWRPSTSPNTRRLPQAPADDFSSHPYRASGLPANPRAGFTPSAGKSSLSQYDAGPSVSDRTIRKLASAY</sequence>
<evidence type="ECO:0000256" key="1">
    <source>
        <dbReference type="SAM" id="MobiDB-lite"/>
    </source>
</evidence>
<feature type="compositionally biased region" description="Pro residues" evidence="1">
    <location>
        <begin position="131"/>
        <end position="147"/>
    </location>
</feature>
<proteinExistence type="predicted"/>
<evidence type="ECO:0000313" key="2">
    <source>
        <dbReference type="EMBL" id="TDL23712.1"/>
    </source>
</evidence>
<accession>A0A4Y7Q9C9</accession>
<dbReference type="OrthoDB" id="3269754at2759"/>
<dbReference type="VEuPathDB" id="FungiDB:BD410DRAFT_146741"/>
<dbReference type="Proteomes" id="UP000294933">
    <property type="component" value="Unassembled WGS sequence"/>
</dbReference>
<evidence type="ECO:0000313" key="3">
    <source>
        <dbReference type="Proteomes" id="UP000294933"/>
    </source>
</evidence>
<organism evidence="2 3">
    <name type="scientific">Rickenella mellea</name>
    <dbReference type="NCBI Taxonomy" id="50990"/>
    <lineage>
        <taxon>Eukaryota</taxon>
        <taxon>Fungi</taxon>
        <taxon>Dikarya</taxon>
        <taxon>Basidiomycota</taxon>
        <taxon>Agaricomycotina</taxon>
        <taxon>Agaricomycetes</taxon>
        <taxon>Hymenochaetales</taxon>
        <taxon>Rickenellaceae</taxon>
        <taxon>Rickenella</taxon>
    </lineage>
</organism>
<feature type="compositionally biased region" description="Polar residues" evidence="1">
    <location>
        <begin position="110"/>
        <end position="119"/>
    </location>
</feature>
<dbReference type="EMBL" id="ML170169">
    <property type="protein sequence ID" value="TDL23712.1"/>
    <property type="molecule type" value="Genomic_DNA"/>
</dbReference>
<feature type="compositionally biased region" description="Polar residues" evidence="1">
    <location>
        <begin position="1"/>
        <end position="12"/>
    </location>
</feature>
<name>A0A4Y7Q9C9_9AGAM</name>
<reference evidence="2 3" key="1">
    <citation type="submission" date="2018-06" db="EMBL/GenBank/DDBJ databases">
        <title>A transcriptomic atlas of mushroom development highlights an independent origin of complex multicellularity.</title>
        <authorList>
            <consortium name="DOE Joint Genome Institute"/>
            <person name="Krizsan K."/>
            <person name="Almasi E."/>
            <person name="Merenyi Z."/>
            <person name="Sahu N."/>
            <person name="Viragh M."/>
            <person name="Koszo T."/>
            <person name="Mondo S."/>
            <person name="Kiss B."/>
            <person name="Balint B."/>
            <person name="Kues U."/>
            <person name="Barry K."/>
            <person name="Hegedus J.C."/>
            <person name="Henrissat B."/>
            <person name="Johnson J."/>
            <person name="Lipzen A."/>
            <person name="Ohm R."/>
            <person name="Nagy I."/>
            <person name="Pangilinan J."/>
            <person name="Yan J."/>
            <person name="Xiong Y."/>
            <person name="Grigoriev I.V."/>
            <person name="Hibbett D.S."/>
            <person name="Nagy L.G."/>
        </authorList>
    </citation>
    <scope>NUCLEOTIDE SEQUENCE [LARGE SCALE GENOMIC DNA]</scope>
    <source>
        <strain evidence="2 3">SZMC22713</strain>
    </source>
</reference>
<gene>
    <name evidence="2" type="ORF">BD410DRAFT_146741</name>
</gene>
<keyword evidence="3" id="KW-1185">Reference proteome</keyword>
<feature type="compositionally biased region" description="Low complexity" evidence="1">
    <location>
        <begin position="88"/>
        <end position="101"/>
    </location>
</feature>
<dbReference type="AlphaFoldDB" id="A0A4Y7Q9C9"/>
<feature type="region of interest" description="Disordered" evidence="1">
    <location>
        <begin position="1"/>
        <end position="234"/>
    </location>
</feature>
<protein>
    <submittedName>
        <fullName evidence="2">Uncharacterized protein</fullName>
    </submittedName>
</protein>